<feature type="compositionally biased region" description="Acidic residues" evidence="3">
    <location>
        <begin position="106"/>
        <end position="121"/>
    </location>
</feature>
<dbReference type="PANTHER" id="PTHR46010">
    <property type="entry name" value="PROTEIN IWS1 HOMOLOG"/>
    <property type="match status" value="1"/>
</dbReference>
<comment type="subcellular location">
    <subcellularLocation>
        <location evidence="2">Nucleus</location>
    </subcellularLocation>
</comment>
<evidence type="ECO:0000313" key="6">
    <source>
        <dbReference type="Proteomes" id="UP000030745"/>
    </source>
</evidence>
<organism evidence="5 6">
    <name type="scientific">Saprolegnia parasitica (strain CBS 223.65)</name>
    <dbReference type="NCBI Taxonomy" id="695850"/>
    <lineage>
        <taxon>Eukaryota</taxon>
        <taxon>Sar</taxon>
        <taxon>Stramenopiles</taxon>
        <taxon>Oomycota</taxon>
        <taxon>Saprolegniomycetes</taxon>
        <taxon>Saprolegniales</taxon>
        <taxon>Saprolegniaceae</taxon>
        <taxon>Saprolegnia</taxon>
    </lineage>
</organism>
<evidence type="ECO:0000256" key="1">
    <source>
        <dbReference type="ARBA" id="ARBA00037992"/>
    </source>
</evidence>
<dbReference type="KEGG" id="spar:SPRG_11599"/>
<dbReference type="OrthoDB" id="21124at2759"/>
<evidence type="ECO:0000256" key="2">
    <source>
        <dbReference type="PROSITE-ProRule" id="PRU00649"/>
    </source>
</evidence>
<sequence length="433" mass="49395">MSSDEDTRKKNVADMFGDESDSDDDGFKPAAKSVNADASGLFGSDSESEDEKPKKLKKAAPKPKAAEKPKKAVKRKSRDDEPAPRAPEGDEYDSGDEVKRSKADDAFIDNDDDLDDVLDEYGNDKQEFHDERPDMDDDEDEAPERQQRELDFFDETMKGLKSGRAKSKMSLSQQDMENITQELLYRMDKAYSDDVQAIDEHRPALEKLKFVDNALTMMRKVQLQPMLLDFDLLGIIKKWIQPLDNGALPSLSLRSKMLDMCQRMPIYKEHLKRSGFGKVVMSLWKHPDETPENKELCRLMIDRWSRSVFSKTLDYSKLGEYEAEKREANGGYYHQAEKRPSGRTESVRSKGFMNKRSDANEDADASSRVRIPQAMRFDFSLRPQPKVDVKNIPSTKMDPDSKKAKLLKRMQIIARPSKGGKRAVKMSIEGRGL</sequence>
<dbReference type="PANTHER" id="PTHR46010:SF1">
    <property type="entry name" value="PROTEIN IWS1 HOMOLOG"/>
    <property type="match status" value="1"/>
</dbReference>
<comment type="similarity">
    <text evidence="1">Belongs to the IWS1 family.</text>
</comment>
<feature type="compositionally biased region" description="Basic and acidic residues" evidence="3">
    <location>
        <begin position="122"/>
        <end position="132"/>
    </location>
</feature>
<dbReference type="STRING" id="695850.A0A067C2C7"/>
<dbReference type="OMA" id="MPAYNIQ"/>
<keyword evidence="6" id="KW-1185">Reference proteome</keyword>
<dbReference type="GeneID" id="24133625"/>
<dbReference type="GO" id="GO:0016973">
    <property type="term" value="P:poly(A)+ mRNA export from nucleus"/>
    <property type="evidence" value="ECO:0007669"/>
    <property type="project" value="TreeGrafter"/>
</dbReference>
<dbReference type="EMBL" id="KK583255">
    <property type="protein sequence ID" value="KDO23285.1"/>
    <property type="molecule type" value="Genomic_DNA"/>
</dbReference>
<evidence type="ECO:0000313" key="5">
    <source>
        <dbReference type="EMBL" id="KDO23285.1"/>
    </source>
</evidence>
<dbReference type="PROSITE" id="PS51319">
    <property type="entry name" value="TFIIS_N"/>
    <property type="match status" value="1"/>
</dbReference>
<feature type="compositionally biased region" description="Basic and acidic residues" evidence="3">
    <location>
        <begin position="335"/>
        <end position="348"/>
    </location>
</feature>
<feature type="region of interest" description="Disordered" evidence="3">
    <location>
        <begin position="332"/>
        <end position="367"/>
    </location>
</feature>
<evidence type="ECO:0000256" key="3">
    <source>
        <dbReference type="SAM" id="MobiDB-lite"/>
    </source>
</evidence>
<proteinExistence type="inferred from homology"/>
<dbReference type="AlphaFoldDB" id="A0A067C2C7"/>
<keyword evidence="2" id="KW-0539">Nucleus</keyword>
<accession>A0A067C2C7</accession>
<reference evidence="5 6" key="1">
    <citation type="journal article" date="2013" name="PLoS Genet.">
        <title>Distinctive expansion of potential virulence genes in the genome of the oomycete fish pathogen Saprolegnia parasitica.</title>
        <authorList>
            <person name="Jiang R.H."/>
            <person name="de Bruijn I."/>
            <person name="Haas B.J."/>
            <person name="Belmonte R."/>
            <person name="Lobach L."/>
            <person name="Christie J."/>
            <person name="van den Ackerveken G."/>
            <person name="Bottin A."/>
            <person name="Bulone V."/>
            <person name="Diaz-Moreno S.M."/>
            <person name="Dumas B."/>
            <person name="Fan L."/>
            <person name="Gaulin E."/>
            <person name="Govers F."/>
            <person name="Grenville-Briggs L.J."/>
            <person name="Horner N.R."/>
            <person name="Levin J.Z."/>
            <person name="Mammella M."/>
            <person name="Meijer H.J."/>
            <person name="Morris P."/>
            <person name="Nusbaum C."/>
            <person name="Oome S."/>
            <person name="Phillips A.J."/>
            <person name="van Rooyen D."/>
            <person name="Rzeszutek E."/>
            <person name="Saraiva M."/>
            <person name="Secombes C.J."/>
            <person name="Seidl M.F."/>
            <person name="Snel B."/>
            <person name="Stassen J.H."/>
            <person name="Sykes S."/>
            <person name="Tripathy S."/>
            <person name="van den Berg H."/>
            <person name="Vega-Arreguin J.C."/>
            <person name="Wawra S."/>
            <person name="Young S.K."/>
            <person name="Zeng Q."/>
            <person name="Dieguez-Uribeondo J."/>
            <person name="Russ C."/>
            <person name="Tyler B.M."/>
            <person name="van West P."/>
        </authorList>
    </citation>
    <scope>NUCLEOTIDE SEQUENCE [LARGE SCALE GENOMIC DNA]</scope>
    <source>
        <strain evidence="5 6">CBS 223.65</strain>
    </source>
</reference>
<dbReference type="InterPro" id="IPR035441">
    <property type="entry name" value="TFIIS/LEDGF_dom_sf"/>
</dbReference>
<dbReference type="GO" id="GO:0005634">
    <property type="term" value="C:nucleus"/>
    <property type="evidence" value="ECO:0007669"/>
    <property type="project" value="UniProtKB-SubCell"/>
</dbReference>
<dbReference type="VEuPathDB" id="FungiDB:SPRG_11599"/>
<dbReference type="Proteomes" id="UP000030745">
    <property type="component" value="Unassembled WGS sequence"/>
</dbReference>
<feature type="compositionally biased region" description="Acidic residues" evidence="3">
    <location>
        <begin position="133"/>
        <end position="142"/>
    </location>
</feature>
<dbReference type="RefSeq" id="XP_012205939.1">
    <property type="nucleotide sequence ID" value="XM_012350549.1"/>
</dbReference>
<dbReference type="SUPFAM" id="SSF47676">
    <property type="entry name" value="Conserved domain common to transcription factors TFIIS, elongin A, CRSP70"/>
    <property type="match status" value="1"/>
</dbReference>
<feature type="compositionally biased region" description="Basic and acidic residues" evidence="3">
    <location>
        <begin position="1"/>
        <end position="12"/>
    </location>
</feature>
<feature type="compositionally biased region" description="Basic and acidic residues" evidence="3">
    <location>
        <begin position="96"/>
        <end position="105"/>
    </location>
</feature>
<dbReference type="InterPro" id="IPR017923">
    <property type="entry name" value="TFIIS_N"/>
</dbReference>
<dbReference type="Gene3D" id="1.20.930.10">
    <property type="entry name" value="Conserved domain common to transcription factors TFIIS, elongin A, CRSP70"/>
    <property type="match status" value="1"/>
</dbReference>
<feature type="domain" description="TFIIS N-terminal" evidence="4">
    <location>
        <begin position="234"/>
        <end position="311"/>
    </location>
</feature>
<gene>
    <name evidence="5" type="ORF">SPRG_11599</name>
</gene>
<dbReference type="Pfam" id="PF08711">
    <property type="entry name" value="Med26"/>
    <property type="match status" value="1"/>
</dbReference>
<protein>
    <recommendedName>
        <fullName evidence="4">TFIIS N-terminal domain-containing protein</fullName>
    </recommendedName>
</protein>
<dbReference type="InterPro" id="IPR051037">
    <property type="entry name" value="RNAPII_TF_IWS1"/>
</dbReference>
<name>A0A067C2C7_SAPPC</name>
<feature type="region of interest" description="Disordered" evidence="3">
    <location>
        <begin position="1"/>
        <end position="149"/>
    </location>
</feature>
<evidence type="ECO:0000259" key="4">
    <source>
        <dbReference type="PROSITE" id="PS51319"/>
    </source>
</evidence>